<evidence type="ECO:0000256" key="2">
    <source>
        <dbReference type="SAM" id="MobiDB-lite"/>
    </source>
</evidence>
<accession>A0A2W1B941</accession>
<evidence type="ECO:0008006" key="5">
    <source>
        <dbReference type="Google" id="ProtNLM"/>
    </source>
</evidence>
<evidence type="ECO:0000313" key="3">
    <source>
        <dbReference type="EMBL" id="PZC71341.1"/>
    </source>
</evidence>
<dbReference type="OrthoDB" id="654211at2759"/>
<keyword evidence="1" id="KW-0175">Coiled coil</keyword>
<reference evidence="3 4" key="1">
    <citation type="journal article" date="2017" name="BMC Biol.">
        <title>Genomic innovations, transcriptional plasticity and gene loss underlying the evolution and divergence of two highly polyphagous and invasive Helicoverpa pest species.</title>
        <authorList>
            <person name="Pearce S.L."/>
            <person name="Clarke D.F."/>
            <person name="East P.D."/>
            <person name="Elfekih S."/>
            <person name="Gordon K.H."/>
            <person name="Jermiin L.S."/>
            <person name="McGaughran A."/>
            <person name="Oakeshott J.G."/>
            <person name="Papanikolaou A."/>
            <person name="Perera O.P."/>
            <person name="Rane R.V."/>
            <person name="Richards S."/>
            <person name="Tay W.T."/>
            <person name="Walsh T.K."/>
            <person name="Anderson A."/>
            <person name="Anderson C.J."/>
            <person name="Asgari S."/>
            <person name="Board P.G."/>
            <person name="Bretschneider A."/>
            <person name="Campbell P.M."/>
            <person name="Chertemps T."/>
            <person name="Christeller J.T."/>
            <person name="Coppin C.W."/>
            <person name="Downes S.J."/>
            <person name="Duan G."/>
            <person name="Farnsworth C.A."/>
            <person name="Good R.T."/>
            <person name="Han L.B."/>
            <person name="Han Y.C."/>
            <person name="Hatje K."/>
            <person name="Horne I."/>
            <person name="Huang Y.P."/>
            <person name="Hughes D.S."/>
            <person name="Jacquin-Joly E."/>
            <person name="James W."/>
            <person name="Jhangiani S."/>
            <person name="Kollmar M."/>
            <person name="Kuwar S.S."/>
            <person name="Li S."/>
            <person name="Liu N.Y."/>
            <person name="Maibeche M.T."/>
            <person name="Miller J.R."/>
            <person name="Montagne N."/>
            <person name="Perry T."/>
            <person name="Qu J."/>
            <person name="Song S.V."/>
            <person name="Sutton G.G."/>
            <person name="Vogel H."/>
            <person name="Walenz B.P."/>
            <person name="Xu W."/>
            <person name="Zhang H.J."/>
            <person name="Zou Z."/>
            <person name="Batterham P."/>
            <person name="Edwards O.R."/>
            <person name="Feyereisen R."/>
            <person name="Gibbs R.A."/>
            <person name="Heckel D.G."/>
            <person name="McGrath A."/>
            <person name="Robin C."/>
            <person name="Scherer S.E."/>
            <person name="Worley K.C."/>
            <person name="Wu Y.D."/>
        </authorList>
    </citation>
    <scope>NUCLEOTIDE SEQUENCE [LARGE SCALE GENOMIC DNA]</scope>
    <source>
        <strain evidence="3">Harm_GR_Male_#8</strain>
        <tissue evidence="3">Whole organism</tissue>
    </source>
</reference>
<feature type="coiled-coil region" evidence="1">
    <location>
        <begin position="332"/>
        <end position="362"/>
    </location>
</feature>
<organism evidence="3 4">
    <name type="scientific">Helicoverpa armigera</name>
    <name type="common">Cotton bollworm</name>
    <name type="synonym">Heliothis armigera</name>
    <dbReference type="NCBI Taxonomy" id="29058"/>
    <lineage>
        <taxon>Eukaryota</taxon>
        <taxon>Metazoa</taxon>
        <taxon>Ecdysozoa</taxon>
        <taxon>Arthropoda</taxon>
        <taxon>Hexapoda</taxon>
        <taxon>Insecta</taxon>
        <taxon>Pterygota</taxon>
        <taxon>Neoptera</taxon>
        <taxon>Endopterygota</taxon>
        <taxon>Lepidoptera</taxon>
        <taxon>Glossata</taxon>
        <taxon>Ditrysia</taxon>
        <taxon>Noctuoidea</taxon>
        <taxon>Noctuidae</taxon>
        <taxon>Heliothinae</taxon>
        <taxon>Helicoverpa</taxon>
    </lineage>
</organism>
<sequence length="398" mass="45478">MNIIAIDDELKHEVYQNLCYECVARLSKFNAFKDKALLADSLFQGLLQTGDVIKSKHIKAIQQNYSVFRPNLTTKWIYPPLDYESGESKTNIKLEHVVDDKIIIPAVEEFKAQFRPVKIVNKAKTDVTNENIGVKVVNTANADIKRTVTNAVVVQNAKIDVKNKRIKAKNTVLKTNSTTKVKVESSRIADENESDFCEYEFLEDEVVGKESLVNYSERHIKQEYFNDDESITIDEKNIKDEILSENDGNSNAGDVSNNSDFENDDDIGRTYLTLDNRSSDDEINCFGDQSFVVDNINADIIETIKEIVINPIDEGNSINNNSTVIDHDYFPQDNATESREQIEREKDKKEIAKKKIVEKTKKVLSKKKFEDDNILIGLENTTDDYRRCVKLQMAILKR</sequence>
<gene>
    <name evidence="3" type="primary">HaOG213592</name>
    <name evidence="3" type="ORF">B5X24_HaOG213592</name>
</gene>
<evidence type="ECO:0000313" key="4">
    <source>
        <dbReference type="Proteomes" id="UP000249218"/>
    </source>
</evidence>
<feature type="region of interest" description="Disordered" evidence="2">
    <location>
        <begin position="242"/>
        <end position="265"/>
    </location>
</feature>
<evidence type="ECO:0000256" key="1">
    <source>
        <dbReference type="SAM" id="Coils"/>
    </source>
</evidence>
<dbReference type="EMBL" id="KZ150333">
    <property type="protein sequence ID" value="PZC71341.1"/>
    <property type="molecule type" value="Genomic_DNA"/>
</dbReference>
<feature type="compositionally biased region" description="Polar residues" evidence="2">
    <location>
        <begin position="246"/>
        <end position="260"/>
    </location>
</feature>
<name>A0A2W1B941_HELAM</name>
<dbReference type="Proteomes" id="UP000249218">
    <property type="component" value="Unassembled WGS sequence"/>
</dbReference>
<keyword evidence="4" id="KW-1185">Reference proteome</keyword>
<protein>
    <recommendedName>
        <fullName evidence="5">ZAD domain-containing protein</fullName>
    </recommendedName>
</protein>
<dbReference type="AlphaFoldDB" id="A0A2W1B941"/>
<proteinExistence type="predicted"/>